<organism evidence="1 2">
    <name type="scientific">Trichomonas vaginalis (strain ATCC PRA-98 / G3)</name>
    <dbReference type="NCBI Taxonomy" id="412133"/>
    <lineage>
        <taxon>Eukaryota</taxon>
        <taxon>Metamonada</taxon>
        <taxon>Parabasalia</taxon>
        <taxon>Trichomonadida</taxon>
        <taxon>Trichomonadidae</taxon>
        <taxon>Trichomonas</taxon>
    </lineage>
</organism>
<evidence type="ECO:0000313" key="1">
    <source>
        <dbReference type="EMBL" id="EAY08715.1"/>
    </source>
</evidence>
<sequence length="233" mass="25933">MTKPTTYVSFDIDGTLVLGHNALKEHHGAFQRAVSEMFGECGMPIPFLGHPVDGWMDMKIIEAMIKKLGVEYTPEQLQKCLSLSEDYYCAAATQKSEVLPGIEHLLQVLSEMPNVEIGIASGNLPRIAWHKLELSGIAKYFKNKLGGFGVVENRNEAVKASRKNAEEFHHTTFKTHIHVGDTPSDITAGQYAGAIPVAVRTGLTNWESFPQPCHEFKNLDVDFNEFMKLIDSQ</sequence>
<dbReference type="PROSITE" id="PS01228">
    <property type="entry name" value="COF_1"/>
    <property type="match status" value="1"/>
</dbReference>
<dbReference type="InterPro" id="IPR023214">
    <property type="entry name" value="HAD_sf"/>
</dbReference>
<dbReference type="Gene3D" id="3.40.50.1000">
    <property type="entry name" value="HAD superfamily/HAD-like"/>
    <property type="match status" value="1"/>
</dbReference>
<protein>
    <submittedName>
        <fullName evidence="1">Haloacid dehalogenase-like hydrolase family protein</fullName>
    </submittedName>
</protein>
<dbReference type="PANTHER" id="PTHR43885:SF1">
    <property type="entry name" value="SUPERFAMILY HYDROLASE, PUTATIVE (AFU_ORTHOLOGUE AFUA_4G13290)-RELATED"/>
    <property type="match status" value="1"/>
</dbReference>
<dbReference type="Pfam" id="PF00702">
    <property type="entry name" value="Hydrolase"/>
    <property type="match status" value="1"/>
</dbReference>
<dbReference type="KEGG" id="tva:4766620"/>
<dbReference type="AlphaFoldDB" id="A2EFA5"/>
<dbReference type="OrthoDB" id="40579at2759"/>
<dbReference type="RefSeq" id="XP_001320938.1">
    <property type="nucleotide sequence ID" value="XM_001320903.1"/>
</dbReference>
<keyword evidence="2" id="KW-1185">Reference proteome</keyword>
<evidence type="ECO:0000313" key="2">
    <source>
        <dbReference type="Proteomes" id="UP000001542"/>
    </source>
</evidence>
<dbReference type="EMBL" id="DS113373">
    <property type="protein sequence ID" value="EAY08715.1"/>
    <property type="molecule type" value="Genomic_DNA"/>
</dbReference>
<name>A2EFA5_TRIV3</name>
<dbReference type="SMR" id="A2EFA5"/>
<dbReference type="InParanoid" id="A2EFA5"/>
<dbReference type="VEuPathDB" id="TrichDB:TVAG_079750"/>
<dbReference type="VEuPathDB" id="TrichDB:TVAGG3_1030650"/>
<keyword evidence="1" id="KW-0378">Hydrolase</keyword>
<dbReference type="Proteomes" id="UP000001542">
    <property type="component" value="Unassembled WGS sequence"/>
</dbReference>
<gene>
    <name evidence="1" type="ORF">TVAG_079750</name>
</gene>
<dbReference type="PANTHER" id="PTHR43885">
    <property type="entry name" value="HALOACID DEHALOGENASE-LIKE HYDROLASE"/>
    <property type="match status" value="1"/>
</dbReference>
<reference evidence="1" key="1">
    <citation type="submission" date="2006-10" db="EMBL/GenBank/DDBJ databases">
        <authorList>
            <person name="Amadeo P."/>
            <person name="Zhao Q."/>
            <person name="Wortman J."/>
            <person name="Fraser-Liggett C."/>
            <person name="Carlton J."/>
        </authorList>
    </citation>
    <scope>NUCLEOTIDE SEQUENCE</scope>
    <source>
        <strain evidence="1">G3</strain>
    </source>
</reference>
<reference evidence="1" key="2">
    <citation type="journal article" date="2007" name="Science">
        <title>Draft genome sequence of the sexually transmitted pathogen Trichomonas vaginalis.</title>
        <authorList>
            <person name="Carlton J.M."/>
            <person name="Hirt R.P."/>
            <person name="Silva J.C."/>
            <person name="Delcher A.L."/>
            <person name="Schatz M."/>
            <person name="Zhao Q."/>
            <person name="Wortman J.R."/>
            <person name="Bidwell S.L."/>
            <person name="Alsmark U.C.M."/>
            <person name="Besteiro S."/>
            <person name="Sicheritz-Ponten T."/>
            <person name="Noel C.J."/>
            <person name="Dacks J.B."/>
            <person name="Foster P.G."/>
            <person name="Simillion C."/>
            <person name="Van de Peer Y."/>
            <person name="Miranda-Saavedra D."/>
            <person name="Barton G.J."/>
            <person name="Westrop G.D."/>
            <person name="Mueller S."/>
            <person name="Dessi D."/>
            <person name="Fiori P.L."/>
            <person name="Ren Q."/>
            <person name="Paulsen I."/>
            <person name="Zhang H."/>
            <person name="Bastida-Corcuera F.D."/>
            <person name="Simoes-Barbosa A."/>
            <person name="Brown M.T."/>
            <person name="Hayes R.D."/>
            <person name="Mukherjee M."/>
            <person name="Okumura C.Y."/>
            <person name="Schneider R."/>
            <person name="Smith A.J."/>
            <person name="Vanacova S."/>
            <person name="Villalvazo M."/>
            <person name="Haas B.J."/>
            <person name="Pertea M."/>
            <person name="Feldblyum T.V."/>
            <person name="Utterback T.R."/>
            <person name="Shu C.L."/>
            <person name="Osoegawa K."/>
            <person name="de Jong P.J."/>
            <person name="Hrdy I."/>
            <person name="Horvathova L."/>
            <person name="Zubacova Z."/>
            <person name="Dolezal P."/>
            <person name="Malik S.B."/>
            <person name="Logsdon J.M. Jr."/>
            <person name="Henze K."/>
            <person name="Gupta A."/>
            <person name="Wang C.C."/>
            <person name="Dunne R.L."/>
            <person name="Upcroft J.A."/>
            <person name="Upcroft P."/>
            <person name="White O."/>
            <person name="Salzberg S.L."/>
            <person name="Tang P."/>
            <person name="Chiu C.-H."/>
            <person name="Lee Y.-S."/>
            <person name="Embley T.M."/>
            <person name="Coombs G.H."/>
            <person name="Mottram J.C."/>
            <person name="Tachezy J."/>
            <person name="Fraser-Liggett C.M."/>
            <person name="Johnson P.J."/>
        </authorList>
    </citation>
    <scope>NUCLEOTIDE SEQUENCE [LARGE SCALE GENOMIC DNA]</scope>
    <source>
        <strain evidence="1">G3</strain>
    </source>
</reference>
<dbReference type="InterPro" id="IPR036412">
    <property type="entry name" value="HAD-like_sf"/>
</dbReference>
<dbReference type="InterPro" id="IPR023198">
    <property type="entry name" value="PGP-like_dom2"/>
</dbReference>
<dbReference type="Gene3D" id="1.10.150.240">
    <property type="entry name" value="Putative phosphatase, domain 2"/>
    <property type="match status" value="1"/>
</dbReference>
<dbReference type="eggNOG" id="ENOG502S0Q8">
    <property type="taxonomic scope" value="Eukaryota"/>
</dbReference>
<proteinExistence type="predicted"/>
<dbReference type="STRING" id="5722.A2EFA5"/>
<dbReference type="SUPFAM" id="SSF56784">
    <property type="entry name" value="HAD-like"/>
    <property type="match status" value="1"/>
</dbReference>
<accession>A2EFA5</accession>
<dbReference type="GO" id="GO:0016787">
    <property type="term" value="F:hydrolase activity"/>
    <property type="evidence" value="ECO:0007669"/>
    <property type="project" value="UniProtKB-KW"/>
</dbReference>
<dbReference type="OMA" id="FDWDASF"/>